<evidence type="ECO:0000256" key="3">
    <source>
        <dbReference type="ARBA" id="ARBA00023180"/>
    </source>
</evidence>
<dbReference type="InterPro" id="IPR010255">
    <property type="entry name" value="Haem_peroxidase_sf"/>
</dbReference>
<feature type="compositionally biased region" description="Basic residues" evidence="5">
    <location>
        <begin position="974"/>
        <end position="983"/>
    </location>
</feature>
<dbReference type="GO" id="GO:0020037">
    <property type="term" value="F:heme binding"/>
    <property type="evidence" value="ECO:0007669"/>
    <property type="project" value="InterPro"/>
</dbReference>
<dbReference type="SUPFAM" id="SSF48113">
    <property type="entry name" value="Heme-dependent peroxidases"/>
    <property type="match status" value="1"/>
</dbReference>
<dbReference type="InterPro" id="IPR037120">
    <property type="entry name" value="Haem_peroxidase_sf_animal"/>
</dbReference>
<dbReference type="InterPro" id="IPR019791">
    <property type="entry name" value="Haem_peroxidase_animal"/>
</dbReference>
<keyword evidence="6" id="KW-0812">Transmembrane</keyword>
<evidence type="ECO:0000256" key="6">
    <source>
        <dbReference type="SAM" id="Phobius"/>
    </source>
</evidence>
<name>A0AAE0LDW5_9CHLO</name>
<keyword evidence="6" id="KW-0472">Membrane</keyword>
<dbReference type="GO" id="GO:0006979">
    <property type="term" value="P:response to oxidative stress"/>
    <property type="evidence" value="ECO:0007669"/>
    <property type="project" value="InterPro"/>
</dbReference>
<feature type="transmembrane region" description="Helical" evidence="6">
    <location>
        <begin position="41"/>
        <end position="64"/>
    </location>
</feature>
<accession>A0AAE0LDW5</accession>
<feature type="compositionally biased region" description="Polar residues" evidence="5">
    <location>
        <begin position="1007"/>
        <end position="1033"/>
    </location>
</feature>
<evidence type="ECO:0000256" key="2">
    <source>
        <dbReference type="ARBA" id="ARBA00022525"/>
    </source>
</evidence>
<keyword evidence="4" id="KW-0408">Iron</keyword>
<evidence type="ECO:0000313" key="8">
    <source>
        <dbReference type="Proteomes" id="UP001190700"/>
    </source>
</evidence>
<evidence type="ECO:0008006" key="9">
    <source>
        <dbReference type="Google" id="ProtNLM"/>
    </source>
</evidence>
<comment type="caution">
    <text evidence="7">The sequence shown here is derived from an EMBL/GenBank/DDBJ whole genome shotgun (WGS) entry which is preliminary data.</text>
</comment>
<feature type="compositionally biased region" description="Polar residues" evidence="5">
    <location>
        <begin position="1178"/>
        <end position="1188"/>
    </location>
</feature>
<dbReference type="Pfam" id="PF03098">
    <property type="entry name" value="An_peroxidase"/>
    <property type="match status" value="3"/>
</dbReference>
<feature type="compositionally biased region" description="Acidic residues" evidence="5">
    <location>
        <begin position="990"/>
        <end position="999"/>
    </location>
</feature>
<feature type="region of interest" description="Disordered" evidence="5">
    <location>
        <begin position="1162"/>
        <end position="1196"/>
    </location>
</feature>
<dbReference type="PANTHER" id="PTHR11475">
    <property type="entry name" value="OXIDASE/PEROXIDASE"/>
    <property type="match status" value="1"/>
</dbReference>
<evidence type="ECO:0000313" key="7">
    <source>
        <dbReference type="EMBL" id="KAK3281194.1"/>
    </source>
</evidence>
<dbReference type="EMBL" id="LGRX02003968">
    <property type="protein sequence ID" value="KAK3281194.1"/>
    <property type="molecule type" value="Genomic_DNA"/>
</dbReference>
<feature type="binding site" description="axial binding residue" evidence="4">
    <location>
        <position position="697"/>
    </location>
    <ligand>
        <name>heme b</name>
        <dbReference type="ChEBI" id="CHEBI:60344"/>
    </ligand>
    <ligandPart>
        <name>Fe</name>
        <dbReference type="ChEBI" id="CHEBI:18248"/>
    </ligandPart>
</feature>
<proteinExistence type="predicted"/>
<comment type="subcellular location">
    <subcellularLocation>
        <location evidence="1">Secreted</location>
    </subcellularLocation>
</comment>
<sequence length="1615" mass="175246">MPEVTDVTVTEILNDLVVSIVEDSVVSSESSGGRYTRLQSAVVMISPVALLLAANVSISIPFIVTPEPNSTVRVLHAPMNVSRSMVWTELEAPSVLKPAAGGRLGLATTRINRFGILVVVGLHHCQDGNFDEGVETDVDCGVMCPAACLNTQRCRSNQECCSENCVTRNAETPMDKTCGAVMDTSELECQASNEVSSSVEAGRTKLEEAQKEDGTCNNLAKPRQGAAGEPQVRLLDADYDVTSKHSCPSGFRTDSRPNARKVSLNLMRAEANYTATMMLNAPSCFSSSGALIRCTDFGPTNEDPTAMCSCNTHMLMQWGQFLDHDISFTPQVITGADICANCSMDSTEACYPIPILEGDPDFEVGSCIKFIRSDADCGSGLGFSGATCDTRDSDGVRTSLKREQLNGITSYIDASQVYGSDQAHADSLRERDTHRGGMRRGRLRVCDEDCLRRVFLLRGLPTELAAGLGEFPPFDFSATAGEGGEGGGSDDEEAAEQAVCSGGMMSAEDDVQTCDLPGTLESEAVTASGGSCNATCQGLSKTTGHCGGALPCFSVGDVRGNENIGLLSMQTIFLREHNRLAGILSALNPTWSDEDVYQEARKIVGAEMQIVTYNEYHPANMGNNAFHHPAIGGQFGDTPKNHLECPSRNAGEEASEADAGIFTTRSGTRHEWCDWYDDTLPADTLNEFSTAGFRLGHTQVAEAFERYDEGWNPHVHGHVLLRHAFFNSSKVLLEGGVEPIIRGLTNQVCHGHDMKLAYDLGRDLFGPPGPKGLDLVALNIQRGRDHGLPTFNKFRERYLGKRAKHKNFSSKSHKNKGFMETFLDPSNGFDNDILMALDRAYNGRFDELDAWVGMLAERRIFGWEWGITLSRLLAEQFKRYRNGDRFFWTNPGVFTLAQRRALSRVSLAGIICANSHITDLPPNVFKLDIAAGNQRRMCQSLIHDDAAALIDGKQSLQAWKGSPRQSEGTLRHTPAAKRRKARRTLLQQDDNADQSDDLGDGVATPDGFTSLSRNGETDSFSNNGTNVSSNASSAPVEVIDEGQNIVDRLPVQQLAQLVRQWLAHVVSRMFHHWRQSLFNLKLGSLAGDDDNDDLNGDQVQPDAVDFYSSYRRRIANLARVNESNVILQLAPKTGLLSASLIFGRRGFVDNDTFAGSSANATLVSNSSRTSDDQDETDVGNSNIQSSESAAPDGTMAASGFDTPFPVTIGSVPSDFMEEVVGILATTFDVAAENIKGLGLRDVTGGEGVVADVEITYAGVEEIDFGTLTAQATVALDQLQTRATDIFAGHEYHYFAEYFPVEIADIVTEVYRLNTTVIYRSPSSSNEWSTTQANANNCVEALALEANSLFEDEINNGSRSDIPELGSVSVSGITYGNGKIPLDPAPLLSSGAPTVAAHPPSQSSTSRSKTFYAMLISGLVLTVFVIGGICVIIIRNVRAKELGKEQMLRAPPESEGGGCTLEGTLPISRKWELLLNDDPLYNNAKARDDNAQRGRVLKRDNMLHVPFVNYTKAISKDDIDQHDRQQSVTRSLNMLKEVCDAVLKRNGVGQQRHLMSAYCAENMLGDGMESAKGNDVAIIATKDCAEDISFGSLHPPSAHEEQMQLVSALSEQTNNT</sequence>
<keyword evidence="2" id="KW-0964">Secreted</keyword>
<keyword evidence="3" id="KW-0325">Glycoprotein</keyword>
<gene>
    <name evidence="7" type="ORF">CYMTET_11001</name>
</gene>
<dbReference type="Gene3D" id="1.10.640.10">
    <property type="entry name" value="Haem peroxidase domain superfamily, animal type"/>
    <property type="match status" value="1"/>
</dbReference>
<feature type="transmembrane region" description="Helical" evidence="6">
    <location>
        <begin position="1410"/>
        <end position="1433"/>
    </location>
</feature>
<evidence type="ECO:0000256" key="5">
    <source>
        <dbReference type="SAM" id="MobiDB-lite"/>
    </source>
</evidence>
<evidence type="ECO:0000256" key="1">
    <source>
        <dbReference type="ARBA" id="ARBA00004613"/>
    </source>
</evidence>
<evidence type="ECO:0000256" key="4">
    <source>
        <dbReference type="PIRSR" id="PIRSR619791-2"/>
    </source>
</evidence>
<dbReference type="GO" id="GO:0005576">
    <property type="term" value="C:extracellular region"/>
    <property type="evidence" value="ECO:0007669"/>
    <property type="project" value="UniProtKB-SubCell"/>
</dbReference>
<dbReference type="PANTHER" id="PTHR11475:SF4">
    <property type="entry name" value="CHORION PEROXIDASE"/>
    <property type="match status" value="1"/>
</dbReference>
<dbReference type="Proteomes" id="UP001190700">
    <property type="component" value="Unassembled WGS sequence"/>
</dbReference>
<feature type="region of interest" description="Disordered" evidence="5">
    <location>
        <begin position="957"/>
        <end position="1034"/>
    </location>
</feature>
<dbReference type="PROSITE" id="PS50292">
    <property type="entry name" value="PEROXIDASE_3"/>
    <property type="match status" value="1"/>
</dbReference>
<reference evidence="7 8" key="1">
    <citation type="journal article" date="2015" name="Genome Biol. Evol.">
        <title>Comparative Genomics of a Bacterivorous Green Alga Reveals Evolutionary Causalities and Consequences of Phago-Mixotrophic Mode of Nutrition.</title>
        <authorList>
            <person name="Burns J.A."/>
            <person name="Paasch A."/>
            <person name="Narechania A."/>
            <person name="Kim E."/>
        </authorList>
    </citation>
    <scope>NUCLEOTIDE SEQUENCE [LARGE SCALE GENOMIC DNA]</scope>
    <source>
        <strain evidence="7 8">PLY_AMNH</strain>
    </source>
</reference>
<keyword evidence="8" id="KW-1185">Reference proteome</keyword>
<protein>
    <recommendedName>
        <fullName evidence="9">Peroxidase</fullName>
    </recommendedName>
</protein>
<keyword evidence="6" id="KW-1133">Transmembrane helix</keyword>
<dbReference type="GO" id="GO:0046872">
    <property type="term" value="F:metal ion binding"/>
    <property type="evidence" value="ECO:0007669"/>
    <property type="project" value="UniProtKB-KW"/>
</dbReference>
<keyword evidence="4" id="KW-0349">Heme</keyword>
<feature type="region of interest" description="Disordered" evidence="5">
    <location>
        <begin position="476"/>
        <end position="499"/>
    </location>
</feature>
<organism evidence="7 8">
    <name type="scientific">Cymbomonas tetramitiformis</name>
    <dbReference type="NCBI Taxonomy" id="36881"/>
    <lineage>
        <taxon>Eukaryota</taxon>
        <taxon>Viridiplantae</taxon>
        <taxon>Chlorophyta</taxon>
        <taxon>Pyramimonadophyceae</taxon>
        <taxon>Pyramimonadales</taxon>
        <taxon>Pyramimonadaceae</taxon>
        <taxon>Cymbomonas</taxon>
    </lineage>
</organism>
<dbReference type="GO" id="GO:0004601">
    <property type="term" value="F:peroxidase activity"/>
    <property type="evidence" value="ECO:0007669"/>
    <property type="project" value="InterPro"/>
</dbReference>
<keyword evidence="4" id="KW-0479">Metal-binding</keyword>